<sequence>MEDGNLLDRVRILLQRDIAYYELHQNVLQEALCPGVVGGALDFPHHASFAAVKMVTWWEQNHISVFASPSDIRGTTAGEEDMSQTMTEEELVTTVSNTCQQLMGHLHTLTQQALDHADLQVLISTLGAAAVVANALWVYNHNREAYPKGLSFTKCVRDYQSMCEALAERLLDLHCRLISLYVLQDADSLHWEDGQQFFESERGSFVVQMWWLYMNDYIIFFFFFSGTKDDLWNTVPPKTAQRIFAGMLNESLTILSVRYSRVTNLRSSY</sequence>
<gene>
    <name evidence="1" type="ORF">AAG570_004089</name>
</gene>
<comment type="caution">
    <text evidence="1">The sequence shown here is derived from an EMBL/GenBank/DDBJ whole genome shotgun (WGS) entry which is preliminary data.</text>
</comment>
<keyword evidence="2" id="KW-1185">Reference proteome</keyword>
<reference evidence="1 2" key="1">
    <citation type="submission" date="2024-07" db="EMBL/GenBank/DDBJ databases">
        <title>Chromosome-level genome assembly of the water stick insect Ranatra chinensis (Heteroptera: Nepidae).</title>
        <authorList>
            <person name="Liu X."/>
        </authorList>
    </citation>
    <scope>NUCLEOTIDE SEQUENCE [LARGE SCALE GENOMIC DNA]</scope>
    <source>
        <strain evidence="1">Cailab_2021Rc</strain>
        <tissue evidence="1">Muscle</tissue>
    </source>
</reference>
<name>A0ABD0Y2U4_9HEMI</name>
<dbReference type="PANTHER" id="PTHR33960:SF1">
    <property type="entry name" value="SIMILAR TO KIAA0825 PROTEIN"/>
    <property type="match status" value="1"/>
</dbReference>
<dbReference type="Pfam" id="PF14906">
    <property type="entry name" value="DUF4495"/>
    <property type="match status" value="1"/>
</dbReference>
<proteinExistence type="predicted"/>
<dbReference type="EMBL" id="JBFDAA010000015">
    <property type="protein sequence ID" value="KAL1117774.1"/>
    <property type="molecule type" value="Genomic_DNA"/>
</dbReference>
<dbReference type="PANTHER" id="PTHR33960">
    <property type="entry name" value="SIMILAR TO KIAA0825 PROTEIN"/>
    <property type="match status" value="1"/>
</dbReference>
<dbReference type="Proteomes" id="UP001558652">
    <property type="component" value="Unassembled WGS sequence"/>
</dbReference>
<organism evidence="1 2">
    <name type="scientific">Ranatra chinensis</name>
    <dbReference type="NCBI Taxonomy" id="642074"/>
    <lineage>
        <taxon>Eukaryota</taxon>
        <taxon>Metazoa</taxon>
        <taxon>Ecdysozoa</taxon>
        <taxon>Arthropoda</taxon>
        <taxon>Hexapoda</taxon>
        <taxon>Insecta</taxon>
        <taxon>Pterygota</taxon>
        <taxon>Neoptera</taxon>
        <taxon>Paraneoptera</taxon>
        <taxon>Hemiptera</taxon>
        <taxon>Heteroptera</taxon>
        <taxon>Panheteroptera</taxon>
        <taxon>Nepomorpha</taxon>
        <taxon>Nepidae</taxon>
        <taxon>Ranatrinae</taxon>
        <taxon>Ranatra</taxon>
    </lineage>
</organism>
<protein>
    <submittedName>
        <fullName evidence="1">Uncharacterized protein</fullName>
    </submittedName>
</protein>
<evidence type="ECO:0000313" key="2">
    <source>
        <dbReference type="Proteomes" id="UP001558652"/>
    </source>
</evidence>
<accession>A0ABD0Y2U4</accession>
<dbReference type="InterPro" id="IPR027993">
    <property type="entry name" value="DUF4495"/>
</dbReference>
<evidence type="ECO:0000313" key="1">
    <source>
        <dbReference type="EMBL" id="KAL1117774.1"/>
    </source>
</evidence>
<dbReference type="AlphaFoldDB" id="A0ABD0Y2U4"/>